<sequence length="389" mass="43674">MITIWEHDQTVIESHSCVATMYHAIEKLLRYGVPDRYIPCSGVSGRAVNISPRASLGDNKPISDVKFLSLRSAYRYTSSVCNASSGKYRRNPDFSRQNKHGFSRNRNKRHNEEKDGHKDSEESEIHTSKNGSILSLSGNPKFQATSTPGAREKEIVELFRKVQAQLRERSAMKEERKDDDTQGKGKESETVDSLLKLLRKHSIQGKKSTSSASNRDFVLDQPERAAPPAEERSAGISNSNSSVKHETQESPRPHLNRPKSNFRKRSPVPEIKFQPVYSEDSVNCIPQDDLDVGREGINLERDAEGIHEVVESDTESDVEAPLLEGNVFDNETSGRCEDDVVEEQNPVEAINLSLMRMTELRALAKSRGMRGFSKLKKSELVELLNQGPI</sequence>
<feature type="compositionally biased region" description="Polar residues" evidence="1">
    <location>
        <begin position="205"/>
        <end position="214"/>
    </location>
</feature>
<feature type="region of interest" description="Disordered" evidence="1">
    <location>
        <begin position="86"/>
        <end position="150"/>
    </location>
</feature>
<reference evidence="3" key="1">
    <citation type="submission" date="2019-10" db="EMBL/GenBank/DDBJ databases">
        <authorList>
            <person name="Zhang R."/>
            <person name="Pan Y."/>
            <person name="Wang J."/>
            <person name="Ma R."/>
            <person name="Yu S."/>
        </authorList>
    </citation>
    <scope>NUCLEOTIDE SEQUENCE</scope>
    <source>
        <strain evidence="3">LA-IB0</strain>
        <tissue evidence="3">Leaf</tissue>
    </source>
</reference>
<feature type="compositionally biased region" description="Basic and acidic residues" evidence="1">
    <location>
        <begin position="167"/>
        <end position="189"/>
    </location>
</feature>
<dbReference type="PANTHER" id="PTHR34449">
    <property type="entry name" value="RHO TERMINATION FACTOR"/>
    <property type="match status" value="1"/>
</dbReference>
<accession>A0AAV6Y8M0</accession>
<dbReference type="InterPro" id="IPR011112">
    <property type="entry name" value="Rho-like_N"/>
</dbReference>
<organism evidence="3 4">
    <name type="scientific">Buddleja alternifolia</name>
    <dbReference type="NCBI Taxonomy" id="168488"/>
    <lineage>
        <taxon>Eukaryota</taxon>
        <taxon>Viridiplantae</taxon>
        <taxon>Streptophyta</taxon>
        <taxon>Embryophyta</taxon>
        <taxon>Tracheophyta</taxon>
        <taxon>Spermatophyta</taxon>
        <taxon>Magnoliopsida</taxon>
        <taxon>eudicotyledons</taxon>
        <taxon>Gunneridae</taxon>
        <taxon>Pentapetalae</taxon>
        <taxon>asterids</taxon>
        <taxon>lamiids</taxon>
        <taxon>Lamiales</taxon>
        <taxon>Scrophulariaceae</taxon>
        <taxon>Buddlejeae</taxon>
        <taxon>Buddleja</taxon>
    </lineage>
</organism>
<comment type="caution">
    <text evidence="3">The sequence shown here is derived from an EMBL/GenBank/DDBJ whole genome shotgun (WGS) entry which is preliminary data.</text>
</comment>
<gene>
    <name evidence="3" type="ORF">BUALT_Bualt02G0204800</name>
</gene>
<feature type="compositionally biased region" description="Basic and acidic residues" evidence="1">
    <location>
        <begin position="217"/>
        <end position="233"/>
    </location>
</feature>
<dbReference type="PANTHER" id="PTHR34449:SF5">
    <property type="entry name" value="ATP BINDING _ ATPASE"/>
    <property type="match status" value="1"/>
</dbReference>
<evidence type="ECO:0000313" key="3">
    <source>
        <dbReference type="EMBL" id="KAG8389206.1"/>
    </source>
</evidence>
<proteinExistence type="predicted"/>
<keyword evidence="4" id="KW-1185">Reference proteome</keyword>
<feature type="compositionally biased region" description="Polar residues" evidence="1">
    <location>
        <begin position="128"/>
        <end position="148"/>
    </location>
</feature>
<dbReference type="Proteomes" id="UP000826271">
    <property type="component" value="Unassembled WGS sequence"/>
</dbReference>
<evidence type="ECO:0000313" key="4">
    <source>
        <dbReference type="Proteomes" id="UP000826271"/>
    </source>
</evidence>
<dbReference type="GO" id="GO:0006353">
    <property type="term" value="P:DNA-templated transcription termination"/>
    <property type="evidence" value="ECO:0007669"/>
    <property type="project" value="InterPro"/>
</dbReference>
<dbReference type="EMBL" id="WHWC01000002">
    <property type="protein sequence ID" value="KAG8389206.1"/>
    <property type="molecule type" value="Genomic_DNA"/>
</dbReference>
<evidence type="ECO:0000256" key="1">
    <source>
        <dbReference type="SAM" id="MobiDB-lite"/>
    </source>
</evidence>
<dbReference type="Pfam" id="PF07498">
    <property type="entry name" value="Rho_N"/>
    <property type="match status" value="1"/>
</dbReference>
<evidence type="ECO:0000259" key="2">
    <source>
        <dbReference type="Pfam" id="PF07498"/>
    </source>
</evidence>
<feature type="region of interest" description="Disordered" evidence="1">
    <location>
        <begin position="167"/>
        <end position="190"/>
    </location>
</feature>
<feature type="compositionally biased region" description="Basic residues" evidence="1">
    <location>
        <begin position="254"/>
        <end position="266"/>
    </location>
</feature>
<feature type="compositionally biased region" description="Basic and acidic residues" evidence="1">
    <location>
        <begin position="243"/>
        <end position="252"/>
    </location>
</feature>
<name>A0AAV6Y8M0_9LAMI</name>
<dbReference type="AlphaFoldDB" id="A0AAV6Y8M0"/>
<feature type="compositionally biased region" description="Basic and acidic residues" evidence="1">
    <location>
        <begin position="110"/>
        <end position="127"/>
    </location>
</feature>
<protein>
    <recommendedName>
        <fullName evidence="2">Rho termination factor-like N-terminal domain-containing protein</fullName>
    </recommendedName>
</protein>
<feature type="compositionally biased region" description="Basic residues" evidence="1">
    <location>
        <begin position="97"/>
        <end position="109"/>
    </location>
</feature>
<feature type="region of interest" description="Disordered" evidence="1">
    <location>
        <begin position="202"/>
        <end position="269"/>
    </location>
</feature>
<feature type="domain" description="Rho termination factor-like N-terminal" evidence="2">
    <location>
        <begin position="352"/>
        <end position="382"/>
    </location>
</feature>